<evidence type="ECO:0000256" key="9">
    <source>
        <dbReference type="ARBA" id="ARBA00023230"/>
    </source>
</evidence>
<keyword evidence="7 10" id="KW-0788">Thiol protease</keyword>
<dbReference type="InterPro" id="IPR048857">
    <property type="entry name" value="OTU1_Ubl"/>
</dbReference>
<evidence type="ECO:0000256" key="7">
    <source>
        <dbReference type="ARBA" id="ARBA00022807"/>
    </source>
</evidence>
<dbReference type="CDD" id="cd17059">
    <property type="entry name" value="Ubl_OTU1"/>
    <property type="match status" value="1"/>
</dbReference>
<keyword evidence="9" id="KW-0834">Unfolded protein response</keyword>
<dbReference type="SUPFAM" id="SSF54236">
    <property type="entry name" value="Ubiquitin-like"/>
    <property type="match status" value="1"/>
</dbReference>
<evidence type="ECO:0000256" key="8">
    <source>
        <dbReference type="ARBA" id="ARBA00022833"/>
    </source>
</evidence>
<evidence type="ECO:0000256" key="2">
    <source>
        <dbReference type="ARBA" id="ARBA00022670"/>
    </source>
</evidence>
<evidence type="ECO:0000256" key="4">
    <source>
        <dbReference type="ARBA" id="ARBA00022771"/>
    </source>
</evidence>
<keyword evidence="6 10" id="KW-0378">Hydrolase</keyword>
<dbReference type="Gene3D" id="3.10.20.90">
    <property type="entry name" value="Phosphatidylinositol 3-kinase Catalytic Subunit, Chain A, domain 1"/>
    <property type="match status" value="1"/>
</dbReference>
<dbReference type="STRING" id="75743.A0A401NVC2"/>
<keyword evidence="2" id="KW-0645">Protease</keyword>
<dbReference type="SUPFAM" id="SSF54001">
    <property type="entry name" value="Cysteine proteinases"/>
    <property type="match status" value="1"/>
</dbReference>
<dbReference type="EMBL" id="BFAA01002790">
    <property type="protein sequence ID" value="GCB64833.1"/>
    <property type="molecule type" value="Genomic_DNA"/>
</dbReference>
<feature type="domain" description="OTU" evidence="12">
    <location>
        <begin position="146"/>
        <end position="271"/>
    </location>
</feature>
<feature type="domain" description="Ubiquitin-like" evidence="11">
    <location>
        <begin position="44"/>
        <end position="117"/>
    </location>
</feature>
<dbReference type="GO" id="GO:0036503">
    <property type="term" value="P:ERAD pathway"/>
    <property type="evidence" value="ECO:0007669"/>
    <property type="project" value="UniProtKB-UniRule"/>
</dbReference>
<keyword evidence="8" id="KW-0862">Zinc</keyword>
<gene>
    <name evidence="13" type="ORF">scyTo_0007592</name>
</gene>
<dbReference type="GO" id="GO:0005829">
    <property type="term" value="C:cytosol"/>
    <property type="evidence" value="ECO:0007669"/>
    <property type="project" value="TreeGrafter"/>
</dbReference>
<keyword evidence="10" id="KW-0963">Cytoplasm</keyword>
<dbReference type="OrthoDB" id="65596at2759"/>
<dbReference type="InterPro" id="IPR003323">
    <property type="entry name" value="OTU_dom"/>
</dbReference>
<dbReference type="InterPro" id="IPR038765">
    <property type="entry name" value="Papain-like_cys_pep_sf"/>
</dbReference>
<dbReference type="PROSITE" id="PS50053">
    <property type="entry name" value="UBIQUITIN_2"/>
    <property type="match status" value="1"/>
</dbReference>
<dbReference type="PANTHER" id="PTHR13312">
    <property type="entry name" value="HIV-INDUCED PROTEIN-7-LIKE PROTEASE"/>
    <property type="match status" value="1"/>
</dbReference>
<name>A0A401NVC2_SCYTO</name>
<evidence type="ECO:0000256" key="1">
    <source>
        <dbReference type="ARBA" id="ARBA00000707"/>
    </source>
</evidence>
<dbReference type="Pfam" id="PF24560">
    <property type="entry name" value="zf-C2H2_OTU1_C"/>
    <property type="match status" value="1"/>
</dbReference>
<keyword evidence="14" id="KW-1185">Reference proteome</keyword>
<accession>A0A401NVC2</accession>
<protein>
    <recommendedName>
        <fullName evidence="10">Ubiquitin thioesterase OTU</fullName>
        <ecNumber evidence="10">3.4.19.12</ecNumber>
    </recommendedName>
</protein>
<evidence type="ECO:0000259" key="11">
    <source>
        <dbReference type="PROSITE" id="PS50053"/>
    </source>
</evidence>
<evidence type="ECO:0000259" key="12">
    <source>
        <dbReference type="PROSITE" id="PS50802"/>
    </source>
</evidence>
<evidence type="ECO:0000256" key="5">
    <source>
        <dbReference type="ARBA" id="ARBA00022786"/>
    </source>
</evidence>
<proteinExistence type="predicted"/>
<dbReference type="OMA" id="VDEYCAW"/>
<keyword evidence="4" id="KW-0863">Zinc-finger</keyword>
<evidence type="ECO:0000256" key="10">
    <source>
        <dbReference type="RuleBase" id="RU367104"/>
    </source>
</evidence>
<evidence type="ECO:0000313" key="13">
    <source>
        <dbReference type="EMBL" id="GCB64833.1"/>
    </source>
</evidence>
<dbReference type="FunFam" id="3.10.20.90:FF:000096">
    <property type="entry name" value="Ubiquitin thioesterase OTU1"/>
    <property type="match status" value="1"/>
</dbReference>
<dbReference type="EC" id="3.4.19.12" evidence="10"/>
<dbReference type="Pfam" id="PF02338">
    <property type="entry name" value="OTU"/>
    <property type="match status" value="1"/>
</dbReference>
<dbReference type="GO" id="GO:0030968">
    <property type="term" value="P:endoplasmic reticulum unfolded protein response"/>
    <property type="evidence" value="ECO:0007669"/>
    <property type="project" value="TreeGrafter"/>
</dbReference>
<dbReference type="Gene3D" id="3.90.70.80">
    <property type="match status" value="1"/>
</dbReference>
<dbReference type="GO" id="GO:0005634">
    <property type="term" value="C:nucleus"/>
    <property type="evidence" value="ECO:0007669"/>
    <property type="project" value="TreeGrafter"/>
</dbReference>
<keyword evidence="3" id="KW-0479">Metal-binding</keyword>
<dbReference type="Pfam" id="PF21403">
    <property type="entry name" value="OTU1_UBXL"/>
    <property type="match status" value="1"/>
</dbReference>
<sequence>MKGVETQPPVGGGGRRWSRPRDRRIWVGGAYVTSVLALLKNTMLRLRCKAKNGTHLMQGLTSVSCVQELKDKVEELTGIPCALQKIMVGFPPSNLELRNGELPLKDCPIKSGDTLIVEEERDTLKIKASASKFGAKSSDKDAFPQLARHVVPADNSCLFTSIHYVVEGGVCEPTCAPEMRNLIAQIVASDPDSYTEAVLGKSNWDYCNWIRQNDTWGGAIEISILSKFYQCEICVVDTQTVRIDRFGEDVGYTKRVLLLYDGIHYDPLNRQFEDPETPPQTIFSTADDVVLAQALELADEARRKRQFTDLNKFTLRCVICQKGLVGQLEAREHAKETGHTNFGEV</sequence>
<evidence type="ECO:0000256" key="6">
    <source>
        <dbReference type="ARBA" id="ARBA00022801"/>
    </source>
</evidence>
<dbReference type="AlphaFoldDB" id="A0A401NVC2"/>
<comment type="function">
    <text evidence="10">Hydrolase that can remove conjugated ubiquitin from proteins and participates in endoplasmic reticulum-associated degradation (ERAD) for misfolded lumenal proteins. May act by triming the ubiquitin chain on the associated substrate to facilitate their threading through the VCP/p97 pore. Cleaves both polyubiquitin and di-ubiquitin.</text>
</comment>
<comment type="catalytic activity">
    <reaction evidence="1 10">
        <text>Thiol-dependent hydrolysis of ester, thioester, amide, peptide and isopeptide bonds formed by the C-terminal Gly of ubiquitin (a 76-residue protein attached to proteins as an intracellular targeting signal).</text>
        <dbReference type="EC" id="3.4.19.12"/>
    </reaction>
</comment>
<dbReference type="InterPro" id="IPR057766">
    <property type="entry name" value="Znf-C2H2_OTU1-like_C"/>
</dbReference>
<dbReference type="FunFam" id="3.90.70.80:FF:000006">
    <property type="entry name" value="Ubiquitin thioesterase OTU1"/>
    <property type="match status" value="1"/>
</dbReference>
<comment type="subcellular location">
    <subcellularLocation>
        <location evidence="10">Cytoplasm</location>
    </subcellularLocation>
</comment>
<dbReference type="GO" id="GO:0008270">
    <property type="term" value="F:zinc ion binding"/>
    <property type="evidence" value="ECO:0007669"/>
    <property type="project" value="UniProtKB-KW"/>
</dbReference>
<dbReference type="CDD" id="cd22745">
    <property type="entry name" value="OTU_OTU1"/>
    <property type="match status" value="1"/>
</dbReference>
<dbReference type="InterPro" id="IPR000626">
    <property type="entry name" value="Ubiquitin-like_dom"/>
</dbReference>
<dbReference type="GO" id="GO:0004843">
    <property type="term" value="F:cysteine-type deubiquitinase activity"/>
    <property type="evidence" value="ECO:0007669"/>
    <property type="project" value="UniProtKB-UniRule"/>
</dbReference>
<keyword evidence="5 10" id="KW-0833">Ubl conjugation pathway</keyword>
<organism evidence="13 14">
    <name type="scientific">Scyliorhinus torazame</name>
    <name type="common">Cloudy catshark</name>
    <name type="synonym">Catulus torazame</name>
    <dbReference type="NCBI Taxonomy" id="75743"/>
    <lineage>
        <taxon>Eukaryota</taxon>
        <taxon>Metazoa</taxon>
        <taxon>Chordata</taxon>
        <taxon>Craniata</taxon>
        <taxon>Vertebrata</taxon>
        <taxon>Chondrichthyes</taxon>
        <taxon>Elasmobranchii</taxon>
        <taxon>Galeomorphii</taxon>
        <taxon>Galeoidea</taxon>
        <taxon>Carcharhiniformes</taxon>
        <taxon>Scyliorhinidae</taxon>
        <taxon>Scyliorhinus</taxon>
    </lineage>
</organism>
<dbReference type="PROSITE" id="PS50802">
    <property type="entry name" value="OTU"/>
    <property type="match status" value="1"/>
</dbReference>
<evidence type="ECO:0000313" key="14">
    <source>
        <dbReference type="Proteomes" id="UP000288216"/>
    </source>
</evidence>
<comment type="caution">
    <text evidence="13">The sequence shown here is derived from an EMBL/GenBank/DDBJ whole genome shotgun (WGS) entry which is preliminary data.</text>
</comment>
<dbReference type="GO" id="GO:0016579">
    <property type="term" value="P:protein deubiquitination"/>
    <property type="evidence" value="ECO:0007669"/>
    <property type="project" value="TreeGrafter"/>
</dbReference>
<dbReference type="Proteomes" id="UP000288216">
    <property type="component" value="Unassembled WGS sequence"/>
</dbReference>
<evidence type="ECO:0000256" key="3">
    <source>
        <dbReference type="ARBA" id="ARBA00022723"/>
    </source>
</evidence>
<dbReference type="InterPro" id="IPR029071">
    <property type="entry name" value="Ubiquitin-like_domsf"/>
</dbReference>
<dbReference type="PANTHER" id="PTHR13312:SF0">
    <property type="entry name" value="UBIQUITIN THIOESTERASE OTU1"/>
    <property type="match status" value="1"/>
</dbReference>
<reference evidence="13 14" key="1">
    <citation type="journal article" date="2018" name="Nat. Ecol. Evol.">
        <title>Shark genomes provide insights into elasmobranch evolution and the origin of vertebrates.</title>
        <authorList>
            <person name="Hara Y"/>
            <person name="Yamaguchi K"/>
            <person name="Onimaru K"/>
            <person name="Kadota M"/>
            <person name="Koyanagi M"/>
            <person name="Keeley SD"/>
            <person name="Tatsumi K"/>
            <person name="Tanaka K"/>
            <person name="Motone F"/>
            <person name="Kageyama Y"/>
            <person name="Nozu R"/>
            <person name="Adachi N"/>
            <person name="Nishimura O"/>
            <person name="Nakagawa R"/>
            <person name="Tanegashima C"/>
            <person name="Kiyatake I"/>
            <person name="Matsumoto R"/>
            <person name="Murakumo K"/>
            <person name="Nishida K"/>
            <person name="Terakita A"/>
            <person name="Kuratani S"/>
            <person name="Sato K"/>
            <person name="Hyodo S Kuraku.S."/>
        </authorList>
    </citation>
    <scope>NUCLEOTIDE SEQUENCE [LARGE SCALE GENOMIC DNA]</scope>
</reference>